<comment type="caution">
    <text evidence="8">The sequence shown here is derived from an EMBL/GenBank/DDBJ whole genome shotgun (WGS) entry which is preliminary data.</text>
</comment>
<dbReference type="InterPro" id="IPR025705">
    <property type="entry name" value="Beta_hexosaminidase_sua/sub"/>
</dbReference>
<evidence type="ECO:0000259" key="7">
    <source>
        <dbReference type="Pfam" id="PF14845"/>
    </source>
</evidence>
<dbReference type="SUPFAM" id="SSF51445">
    <property type="entry name" value="(Trans)glycosidases"/>
    <property type="match status" value="1"/>
</dbReference>
<organism evidence="8">
    <name type="scientific">Caldithrix abyssi</name>
    <dbReference type="NCBI Taxonomy" id="187145"/>
    <lineage>
        <taxon>Bacteria</taxon>
        <taxon>Pseudomonadati</taxon>
        <taxon>Calditrichota</taxon>
        <taxon>Calditrichia</taxon>
        <taxon>Calditrichales</taxon>
        <taxon>Calditrichaceae</taxon>
        <taxon>Caldithrix</taxon>
    </lineage>
</organism>
<evidence type="ECO:0000256" key="2">
    <source>
        <dbReference type="ARBA" id="ARBA00022801"/>
    </source>
</evidence>
<dbReference type="PRINTS" id="PR00738">
    <property type="entry name" value="GLHYDRLASE20"/>
</dbReference>
<dbReference type="SUPFAM" id="SSF55545">
    <property type="entry name" value="beta-N-acetylhexosaminidase-like domain"/>
    <property type="match status" value="1"/>
</dbReference>
<dbReference type="GO" id="GO:0005975">
    <property type="term" value="P:carbohydrate metabolic process"/>
    <property type="evidence" value="ECO:0007669"/>
    <property type="project" value="InterPro"/>
</dbReference>
<dbReference type="Gene3D" id="3.30.379.10">
    <property type="entry name" value="Chitobiase/beta-hexosaminidase domain 2-like"/>
    <property type="match status" value="1"/>
</dbReference>
<sequence>MKKPTSYLTYLLIAVFTFCIYASEEKVMDITKPSWQNLMPVPKQVQAGTGLFRLDSSFAVRVTGKPDKRIYKGVARMIHRLAGRTGLFLPQSFFSQAADTVKSARMIIRIQRPGKIRFGEDESYTLNISPNTVELLAVTDIGALRGLETFLQLLDADEVGYFFPAVKIEDAPRFPWRGLLIDACRHFMPVEVIKRNLDGMAAAKMNVLHWHLSEDQGFRVESKTFPKLHELGSDGMYYTQAQIKDIIRYAADRGIRVMPEFDVPGHATSWLTAYPELASLPGPYRIERRWGVHDPTFNPAIEETYTFLDAFFKEMAALFPDEYFHIGGDENNGKQWDANPQIQAFMKKHNIEDNHALQSYFNNRLLKILTKYNKKMVGWDEILHPDMPTNIVIQSWRGRKAMIQAAQEGYQTILSNGYYIDLIQSTEYHYLNDPAPDDLPLNDQQRKLILGGEATMWAEMVSPETIDSRIWPRTGAIAERLWSPDSVKDVEDMYRRLKFFSFHLEELGLTHEKNYGMMLRRLANGQNTRALQNLVDVLEPVKMYQRHHLRKHFSYTPLTRVVDAARPDAETARNFRKLVSLYLSNPAEHQQEKEQITEWLRLWKSNHTRLEKIIRHSPILREIEKHSQNLSRCAEIGLQALALLNDGETADPSWLEQSATILQEAKTPHGQTELMILPAIEALLEEVK</sequence>
<dbReference type="GO" id="GO:0006689">
    <property type="term" value="P:ganglioside catabolic process"/>
    <property type="evidence" value="ECO:0007669"/>
    <property type="project" value="TreeGrafter"/>
</dbReference>
<dbReference type="InterPro" id="IPR017853">
    <property type="entry name" value="GH"/>
</dbReference>
<evidence type="ECO:0000256" key="3">
    <source>
        <dbReference type="ARBA" id="ARBA00023180"/>
    </source>
</evidence>
<dbReference type="InterPro" id="IPR015883">
    <property type="entry name" value="Glyco_hydro_20_cat"/>
</dbReference>
<dbReference type="GO" id="GO:0016020">
    <property type="term" value="C:membrane"/>
    <property type="evidence" value="ECO:0007669"/>
    <property type="project" value="TreeGrafter"/>
</dbReference>
<dbReference type="Pfam" id="PF00728">
    <property type="entry name" value="Glyco_hydro_20"/>
    <property type="match status" value="1"/>
</dbReference>
<dbReference type="PANTHER" id="PTHR22600:SF21">
    <property type="entry name" value="BETA-HEXOSAMINIDASE A"/>
    <property type="match status" value="1"/>
</dbReference>
<dbReference type="AlphaFoldDB" id="A0A7V4U0S2"/>
<keyword evidence="4" id="KW-0326">Glycosidase</keyword>
<comment type="similarity">
    <text evidence="1">Belongs to the glycosyl hydrolase 20 family.</text>
</comment>
<keyword evidence="2" id="KW-0378">Hydrolase</keyword>
<keyword evidence="3" id="KW-0325">Glycoprotein</keyword>
<dbReference type="CDD" id="cd06570">
    <property type="entry name" value="GH20_chitobiase-like_1"/>
    <property type="match status" value="1"/>
</dbReference>
<dbReference type="GO" id="GO:0004563">
    <property type="term" value="F:beta-N-acetylhexosaminidase activity"/>
    <property type="evidence" value="ECO:0007669"/>
    <property type="project" value="InterPro"/>
</dbReference>
<gene>
    <name evidence="8" type="ORF">ENK44_05690</name>
</gene>
<reference evidence="8" key="1">
    <citation type="journal article" date="2020" name="mSystems">
        <title>Genome- and Community-Level Interaction Insights into Carbon Utilization and Element Cycling Functions of Hydrothermarchaeota in Hydrothermal Sediment.</title>
        <authorList>
            <person name="Zhou Z."/>
            <person name="Liu Y."/>
            <person name="Xu W."/>
            <person name="Pan J."/>
            <person name="Luo Z.H."/>
            <person name="Li M."/>
        </authorList>
    </citation>
    <scope>NUCLEOTIDE SEQUENCE [LARGE SCALE GENOMIC DNA]</scope>
    <source>
        <strain evidence="8">HyVt-577</strain>
    </source>
</reference>
<evidence type="ECO:0000256" key="4">
    <source>
        <dbReference type="ARBA" id="ARBA00023295"/>
    </source>
</evidence>
<name>A0A7V4U0S2_CALAY</name>
<dbReference type="Proteomes" id="UP000885779">
    <property type="component" value="Unassembled WGS sequence"/>
</dbReference>
<dbReference type="GO" id="GO:0005764">
    <property type="term" value="C:lysosome"/>
    <property type="evidence" value="ECO:0007669"/>
    <property type="project" value="TreeGrafter"/>
</dbReference>
<dbReference type="EMBL" id="DRQG01000053">
    <property type="protein sequence ID" value="HGY55167.1"/>
    <property type="molecule type" value="Genomic_DNA"/>
</dbReference>
<dbReference type="PANTHER" id="PTHR22600">
    <property type="entry name" value="BETA-HEXOSAMINIDASE"/>
    <property type="match status" value="1"/>
</dbReference>
<evidence type="ECO:0000256" key="1">
    <source>
        <dbReference type="ARBA" id="ARBA00006285"/>
    </source>
</evidence>
<proteinExistence type="inferred from homology"/>
<feature type="domain" description="Beta-hexosaminidase eukaryotic type N-terminal" evidence="7">
    <location>
        <begin position="38"/>
        <end position="153"/>
    </location>
</feature>
<evidence type="ECO:0000256" key="5">
    <source>
        <dbReference type="PIRSR" id="PIRSR625705-1"/>
    </source>
</evidence>
<accession>A0A7V4U0S2</accession>
<evidence type="ECO:0000313" key="8">
    <source>
        <dbReference type="EMBL" id="HGY55167.1"/>
    </source>
</evidence>
<evidence type="ECO:0000259" key="6">
    <source>
        <dbReference type="Pfam" id="PF00728"/>
    </source>
</evidence>
<dbReference type="Gene3D" id="3.20.20.80">
    <property type="entry name" value="Glycosidases"/>
    <property type="match status" value="1"/>
</dbReference>
<feature type="active site" description="Proton donor" evidence="5">
    <location>
        <position position="330"/>
    </location>
</feature>
<dbReference type="GO" id="GO:0030203">
    <property type="term" value="P:glycosaminoglycan metabolic process"/>
    <property type="evidence" value="ECO:0007669"/>
    <property type="project" value="TreeGrafter"/>
</dbReference>
<dbReference type="InterPro" id="IPR029019">
    <property type="entry name" value="HEX_eukaryotic_N"/>
</dbReference>
<dbReference type="Pfam" id="PF14845">
    <property type="entry name" value="Glycohydro_20b2"/>
    <property type="match status" value="1"/>
</dbReference>
<dbReference type="InterPro" id="IPR029018">
    <property type="entry name" value="Hex-like_dom2"/>
</dbReference>
<protein>
    <submittedName>
        <fullName evidence="8">Beta-hexosaminidase</fullName>
    </submittedName>
</protein>
<feature type="domain" description="Glycoside hydrolase family 20 catalytic" evidence="6">
    <location>
        <begin position="174"/>
        <end position="484"/>
    </location>
</feature>